<dbReference type="EMBL" id="CP011213">
    <property type="protein sequence ID" value="AKM82093.1"/>
    <property type="molecule type" value="Genomic_DNA"/>
</dbReference>
<organism evidence="1 2">
    <name type="scientific">Berkelbacteria bacterium GW2011_GWE1_39_12</name>
    <dbReference type="NCBI Taxonomy" id="1618337"/>
    <lineage>
        <taxon>Bacteria</taxon>
        <taxon>Candidatus Berkelbacteria</taxon>
    </lineage>
</organism>
<dbReference type="KEGG" id="bbgw:UT28_C0001G0282"/>
<gene>
    <name evidence="1" type="ORF">UT28_C0001G0282</name>
</gene>
<dbReference type="Proteomes" id="UP000035648">
    <property type="component" value="Chromosome"/>
</dbReference>
<dbReference type="AlphaFoldDB" id="A0A0G4B3U0"/>
<proteinExistence type="predicted"/>
<accession>A0A0G4B3U0</accession>
<reference evidence="1 2" key="1">
    <citation type="journal article" date="2015" name="Nature">
        <title>rRNA introns, odd ribosomes, and small enigmatic genomes across a large radiation of phyla.</title>
        <authorList>
            <person name="Brown C.T."/>
            <person name="Hug L.A."/>
            <person name="Thomas B.C."/>
            <person name="Sharon I."/>
            <person name="Castelle C.J."/>
            <person name="Singh A."/>
            <person name="Wilkins M.J."/>
            <person name="Williams K.H."/>
            <person name="Banfield J.F."/>
        </authorList>
    </citation>
    <scope>NUCLEOTIDE SEQUENCE [LARGE SCALE GENOMIC DNA]</scope>
</reference>
<evidence type="ECO:0000313" key="1">
    <source>
        <dbReference type="EMBL" id="AKM82093.1"/>
    </source>
</evidence>
<name>A0A0G4B3U0_9BACT</name>
<evidence type="ECO:0000313" key="2">
    <source>
        <dbReference type="Proteomes" id="UP000035648"/>
    </source>
</evidence>
<sequence length="107" mass="11719">MNSAEKEAELEKGNQALEDLGIKGVADAVAAAIAAMSKRHDDDNVKNKAHRTKLTHAFVNRVVTLAVAAGVDEVYLLELTMQILSEVHASSIKRRNDIRNKLNEPET</sequence>
<protein>
    <submittedName>
        <fullName evidence="1">Uncharacterized protein</fullName>
    </submittedName>
</protein>